<feature type="non-terminal residue" evidence="2">
    <location>
        <position position="1"/>
    </location>
</feature>
<name>A0ABU0KYE7_9BACL</name>
<dbReference type="InterPro" id="IPR012338">
    <property type="entry name" value="Beta-lactam/transpept-like"/>
</dbReference>
<dbReference type="SUPFAM" id="SSF56601">
    <property type="entry name" value="beta-lactamase/transpeptidase-like"/>
    <property type="match status" value="1"/>
</dbReference>
<dbReference type="Gene3D" id="3.40.710.10">
    <property type="entry name" value="DD-peptidase/beta-lactamase superfamily"/>
    <property type="match status" value="1"/>
</dbReference>
<dbReference type="Proteomes" id="UP001242811">
    <property type="component" value="Unassembled WGS sequence"/>
</dbReference>
<gene>
    <name evidence="2" type="ORF">QOZ95_001534</name>
</gene>
<evidence type="ECO:0000313" key="2">
    <source>
        <dbReference type="EMBL" id="MDQ0493376.1"/>
    </source>
</evidence>
<evidence type="ECO:0000313" key="3">
    <source>
        <dbReference type="Proteomes" id="UP001242811"/>
    </source>
</evidence>
<accession>A0ABU0KYE7</accession>
<feature type="compositionally biased region" description="Basic and acidic residues" evidence="1">
    <location>
        <begin position="42"/>
        <end position="62"/>
    </location>
</feature>
<keyword evidence="3" id="KW-1185">Reference proteome</keyword>
<comment type="caution">
    <text evidence="2">The sequence shown here is derived from an EMBL/GenBank/DDBJ whole genome shotgun (WGS) entry which is preliminary data.</text>
</comment>
<evidence type="ECO:0000256" key="1">
    <source>
        <dbReference type="SAM" id="MobiDB-lite"/>
    </source>
</evidence>
<dbReference type="EMBL" id="JAUSWA010000006">
    <property type="protein sequence ID" value="MDQ0493376.1"/>
    <property type="molecule type" value="Genomic_DNA"/>
</dbReference>
<feature type="region of interest" description="Disordered" evidence="1">
    <location>
        <begin position="39"/>
        <end position="62"/>
    </location>
</feature>
<organism evidence="2 3">
    <name type="scientific">Paenibacillus brasilensis</name>
    <dbReference type="NCBI Taxonomy" id="128574"/>
    <lineage>
        <taxon>Bacteria</taxon>
        <taxon>Bacillati</taxon>
        <taxon>Bacillota</taxon>
        <taxon>Bacilli</taxon>
        <taxon>Bacillales</taxon>
        <taxon>Paenibacillaceae</taxon>
        <taxon>Paenibacillus</taxon>
    </lineage>
</organism>
<sequence>LTLIAILAGTLAYGTVHAEGQTATYQAIDKAATTDNILSSELAKEPKKELNEKEKKRKHREEVKRVMAGGLQDGERWSYATGTASFGVPRPVEPDFSFRIGSITKTLRWQTDS</sequence>
<protein>
    <submittedName>
        <fullName evidence="2">CubicO group peptidase (Beta-lactamase class C family)</fullName>
    </submittedName>
</protein>
<reference evidence="2 3" key="1">
    <citation type="submission" date="2023-07" db="EMBL/GenBank/DDBJ databases">
        <title>Genomic Encyclopedia of Type Strains, Phase IV (KMG-IV): sequencing the most valuable type-strain genomes for metagenomic binning, comparative biology and taxonomic classification.</title>
        <authorList>
            <person name="Goeker M."/>
        </authorList>
    </citation>
    <scope>NUCLEOTIDE SEQUENCE [LARGE SCALE GENOMIC DNA]</scope>
    <source>
        <strain evidence="2 3">DSM 14914</strain>
    </source>
</reference>
<proteinExistence type="predicted"/>